<keyword evidence="3" id="KW-0804">Transcription</keyword>
<accession>A0A0C9LZU8</accession>
<dbReference type="Gene3D" id="1.10.357.10">
    <property type="entry name" value="Tetracycline Repressor, domain 2"/>
    <property type="match status" value="1"/>
</dbReference>
<dbReference type="SUPFAM" id="SSF46689">
    <property type="entry name" value="Homeodomain-like"/>
    <property type="match status" value="1"/>
</dbReference>
<keyword evidence="2 4" id="KW-0238">DNA-binding</keyword>
<dbReference type="GO" id="GO:0003700">
    <property type="term" value="F:DNA-binding transcription factor activity"/>
    <property type="evidence" value="ECO:0007669"/>
    <property type="project" value="TreeGrafter"/>
</dbReference>
<evidence type="ECO:0000259" key="5">
    <source>
        <dbReference type="PROSITE" id="PS50977"/>
    </source>
</evidence>
<keyword evidence="1" id="KW-0805">Transcription regulation</keyword>
<evidence type="ECO:0000313" key="6">
    <source>
        <dbReference type="EMBL" id="GAN12360.1"/>
    </source>
</evidence>
<comment type="caution">
    <text evidence="6">The sequence shown here is derived from an EMBL/GenBank/DDBJ whole genome shotgun (WGS) entry which is preliminary data.</text>
</comment>
<dbReference type="PRINTS" id="PR00455">
    <property type="entry name" value="HTHTETR"/>
</dbReference>
<evidence type="ECO:0000313" key="7">
    <source>
        <dbReference type="Proteomes" id="UP000032025"/>
    </source>
</evidence>
<evidence type="ECO:0000256" key="3">
    <source>
        <dbReference type="ARBA" id="ARBA00023163"/>
    </source>
</evidence>
<dbReference type="PROSITE" id="PS50977">
    <property type="entry name" value="HTH_TETR_2"/>
    <property type="match status" value="1"/>
</dbReference>
<protein>
    <submittedName>
        <fullName evidence="6">DNA, contig: SP607</fullName>
    </submittedName>
</protein>
<sequence length="199" mass="21593">MPTRISCTVADMRKRPQQARSRATIDAIIDASAHILRSRGLDRFNTNLVAEKAGVSIGTLYQYFPNKRVLLEALRERHLNDILGTLHAASRPTLARADRLAVFAEGMIGAHLSLPAAFGDLQHVLPEKHTDNAAFETLYRSAYCAFTAVNTLGRASFDPLDRVLASSVTGAVHDAVAEGFVADPLFKAELLKIVTAVLG</sequence>
<dbReference type="PANTHER" id="PTHR30055:SF234">
    <property type="entry name" value="HTH-TYPE TRANSCRIPTIONAL REGULATOR BETI"/>
    <property type="match status" value="1"/>
</dbReference>
<organism evidence="6 7">
    <name type="scientific">Sphingomonas paucimobilis NBRC 13935</name>
    <dbReference type="NCBI Taxonomy" id="1219050"/>
    <lineage>
        <taxon>Bacteria</taxon>
        <taxon>Pseudomonadati</taxon>
        <taxon>Pseudomonadota</taxon>
        <taxon>Alphaproteobacteria</taxon>
        <taxon>Sphingomonadales</taxon>
        <taxon>Sphingomonadaceae</taxon>
        <taxon>Sphingomonas</taxon>
    </lineage>
</organism>
<feature type="domain" description="HTH tetR-type" evidence="5">
    <location>
        <begin position="22"/>
        <end position="82"/>
    </location>
</feature>
<dbReference type="InterPro" id="IPR009057">
    <property type="entry name" value="Homeodomain-like_sf"/>
</dbReference>
<name>A0A0C9LZU8_SPHPI</name>
<dbReference type="PANTHER" id="PTHR30055">
    <property type="entry name" value="HTH-TYPE TRANSCRIPTIONAL REGULATOR RUTR"/>
    <property type="match status" value="1"/>
</dbReference>
<dbReference type="GO" id="GO:0000976">
    <property type="term" value="F:transcription cis-regulatory region binding"/>
    <property type="evidence" value="ECO:0007669"/>
    <property type="project" value="TreeGrafter"/>
</dbReference>
<evidence type="ECO:0000256" key="1">
    <source>
        <dbReference type="ARBA" id="ARBA00023015"/>
    </source>
</evidence>
<gene>
    <name evidence="6" type="ORF">SP6_07_01460</name>
</gene>
<dbReference type="AlphaFoldDB" id="A0A0C9LZU8"/>
<evidence type="ECO:0000256" key="2">
    <source>
        <dbReference type="ARBA" id="ARBA00023125"/>
    </source>
</evidence>
<dbReference type="InterPro" id="IPR050109">
    <property type="entry name" value="HTH-type_TetR-like_transc_reg"/>
</dbReference>
<evidence type="ECO:0000256" key="4">
    <source>
        <dbReference type="PROSITE-ProRule" id="PRU00335"/>
    </source>
</evidence>
<dbReference type="Pfam" id="PF00440">
    <property type="entry name" value="TetR_N"/>
    <property type="match status" value="1"/>
</dbReference>
<proteinExistence type="predicted"/>
<reference evidence="6 7" key="1">
    <citation type="submission" date="2014-08" db="EMBL/GenBank/DDBJ databases">
        <title>Whole genome shotgun sequence of Sphingomonas paucimobilis NBRC 13935.</title>
        <authorList>
            <person name="Hosoyama A."/>
            <person name="Hashimoto M."/>
            <person name="Hosoyama Y."/>
            <person name="Noguchi M."/>
            <person name="Uohara A."/>
            <person name="Ohji S."/>
            <person name="Katano-Makiyama Y."/>
            <person name="Ichikawa N."/>
            <person name="Kimura A."/>
            <person name="Yamazoe A."/>
            <person name="Fujita N."/>
        </authorList>
    </citation>
    <scope>NUCLEOTIDE SEQUENCE [LARGE SCALE GENOMIC DNA]</scope>
    <source>
        <strain evidence="6 7">NBRC 13935</strain>
    </source>
</reference>
<keyword evidence="7" id="KW-1185">Reference proteome</keyword>
<dbReference type="EMBL" id="BBJS01000007">
    <property type="protein sequence ID" value="GAN12360.1"/>
    <property type="molecule type" value="Genomic_DNA"/>
</dbReference>
<dbReference type="InterPro" id="IPR001647">
    <property type="entry name" value="HTH_TetR"/>
</dbReference>
<feature type="DNA-binding region" description="H-T-H motif" evidence="4">
    <location>
        <begin position="45"/>
        <end position="64"/>
    </location>
</feature>
<dbReference type="Proteomes" id="UP000032025">
    <property type="component" value="Unassembled WGS sequence"/>
</dbReference>